<feature type="transmembrane region" description="Helical" evidence="2">
    <location>
        <begin position="22"/>
        <end position="44"/>
    </location>
</feature>
<dbReference type="Gene3D" id="3.30.70.1070">
    <property type="entry name" value="Sporulation related repeat"/>
    <property type="match status" value="1"/>
</dbReference>
<keyword evidence="2" id="KW-0472">Membrane</keyword>
<gene>
    <name evidence="3" type="ORF">A1019T_00688</name>
</gene>
<dbReference type="Proteomes" id="UP000188169">
    <property type="component" value="Unassembled WGS sequence"/>
</dbReference>
<keyword evidence="4" id="KW-1185">Reference proteome</keyword>
<dbReference type="OrthoDB" id="6655985at2"/>
<dbReference type="InterPro" id="IPR036680">
    <property type="entry name" value="SPOR-like_sf"/>
</dbReference>
<evidence type="ECO:0000256" key="2">
    <source>
        <dbReference type="SAM" id="Phobius"/>
    </source>
</evidence>
<evidence type="ECO:0000313" key="4">
    <source>
        <dbReference type="Proteomes" id="UP000188169"/>
    </source>
</evidence>
<sequence length="374" mass="41686">MAITQGSSTNSPDKSQKNKRRFVASAWLIMALLTGAAALALWMFSSAPVFEEEKEAEKEAPAEVLASNIEQVKHIDQLNELSEDVKPISFDALVRDLRDYPAEFKDAKYLKKNKGKWTVQVMDVSEHEIITDYLGSRDDRHKFAYFRYRDSNNQPRYLLTYDVMGNKQQANNAADSVDFGLPANVKVIPEEISDYLDVIENYELTGPVKDLSRNRTRQVKLQPTKRELAPRRSASQSQSTQTSDNNNERPASQSNNSSSQSSQPQAANTPIRDSSDTSDTLSVQEERKVVAPSSNDENAAPAQPKEPTKPKAEPTKPKAEPSKPATEPTKPKAEPTKPQEKQEKKPAEGNKNNQKPANSGEGDSIKQLIEQKSE</sequence>
<dbReference type="GO" id="GO:0042834">
    <property type="term" value="F:peptidoglycan binding"/>
    <property type="evidence" value="ECO:0007669"/>
    <property type="project" value="InterPro"/>
</dbReference>
<organism evidence="3 4">
    <name type="scientific">Psychrobacter pasteurii</name>
    <dbReference type="NCBI Taxonomy" id="1945520"/>
    <lineage>
        <taxon>Bacteria</taxon>
        <taxon>Pseudomonadati</taxon>
        <taxon>Pseudomonadota</taxon>
        <taxon>Gammaproteobacteria</taxon>
        <taxon>Moraxellales</taxon>
        <taxon>Moraxellaceae</taxon>
        <taxon>Psychrobacter</taxon>
    </lineage>
</organism>
<protein>
    <submittedName>
        <fullName evidence="3">Uncharacterized protein</fullName>
    </submittedName>
</protein>
<name>A0A1R4EE00_9GAMM</name>
<dbReference type="STRING" id="1945520.A1019T_00688"/>
<feature type="region of interest" description="Disordered" evidence="1">
    <location>
        <begin position="214"/>
        <end position="374"/>
    </location>
</feature>
<reference evidence="4" key="1">
    <citation type="submission" date="2017-02" db="EMBL/GenBank/DDBJ databases">
        <authorList>
            <person name="Mornico D."/>
        </authorList>
    </citation>
    <scope>NUCLEOTIDE SEQUENCE [LARGE SCALE GENOMIC DNA]</scope>
</reference>
<dbReference type="AlphaFoldDB" id="A0A1R4EE00"/>
<dbReference type="RefSeq" id="WP_077448128.1">
    <property type="nucleotide sequence ID" value="NZ_FUGD01000059.1"/>
</dbReference>
<evidence type="ECO:0000313" key="3">
    <source>
        <dbReference type="EMBL" id="SJM36725.1"/>
    </source>
</evidence>
<feature type="compositionally biased region" description="Low complexity" evidence="1">
    <location>
        <begin position="250"/>
        <end position="268"/>
    </location>
</feature>
<feature type="compositionally biased region" description="Basic and acidic residues" evidence="1">
    <location>
        <begin position="329"/>
        <end position="348"/>
    </location>
</feature>
<proteinExistence type="predicted"/>
<feature type="compositionally biased region" description="Low complexity" evidence="1">
    <location>
        <begin position="233"/>
        <end position="243"/>
    </location>
</feature>
<feature type="compositionally biased region" description="Basic and acidic residues" evidence="1">
    <location>
        <begin position="306"/>
        <end position="321"/>
    </location>
</feature>
<keyword evidence="2" id="KW-0812">Transmembrane</keyword>
<evidence type="ECO:0000256" key="1">
    <source>
        <dbReference type="SAM" id="MobiDB-lite"/>
    </source>
</evidence>
<dbReference type="EMBL" id="FUGD01000059">
    <property type="protein sequence ID" value="SJM36725.1"/>
    <property type="molecule type" value="Genomic_DNA"/>
</dbReference>
<keyword evidence="2" id="KW-1133">Transmembrane helix</keyword>
<accession>A0A1R4EE00</accession>